<dbReference type="GO" id="GO:0019199">
    <property type="term" value="F:transmembrane receptor protein kinase activity"/>
    <property type="evidence" value="ECO:0007669"/>
    <property type="project" value="InterPro"/>
</dbReference>
<feature type="domain" description="Fe2OG dioxygenase" evidence="10">
    <location>
        <begin position="96"/>
        <end position="196"/>
    </location>
</feature>
<organism evidence="12 13">
    <name type="scientific">Artemisia annua</name>
    <name type="common">Sweet wormwood</name>
    <dbReference type="NCBI Taxonomy" id="35608"/>
    <lineage>
        <taxon>Eukaryota</taxon>
        <taxon>Viridiplantae</taxon>
        <taxon>Streptophyta</taxon>
        <taxon>Embryophyta</taxon>
        <taxon>Tracheophyta</taxon>
        <taxon>Spermatophyta</taxon>
        <taxon>Magnoliopsida</taxon>
        <taxon>eudicotyledons</taxon>
        <taxon>Gunneridae</taxon>
        <taxon>Pentapetalae</taxon>
        <taxon>asterids</taxon>
        <taxon>campanulids</taxon>
        <taxon>Asterales</taxon>
        <taxon>Asteraceae</taxon>
        <taxon>Asteroideae</taxon>
        <taxon>Anthemideae</taxon>
        <taxon>Artemisiinae</taxon>
        <taxon>Artemisia</taxon>
    </lineage>
</organism>
<keyword evidence="3" id="KW-0812">Transmembrane</keyword>
<dbReference type="Pfam" id="PF03171">
    <property type="entry name" value="2OG-FeII_Oxy"/>
    <property type="match status" value="1"/>
</dbReference>
<dbReference type="GO" id="GO:0046872">
    <property type="term" value="F:metal ion binding"/>
    <property type="evidence" value="ECO:0007669"/>
    <property type="project" value="UniProtKB-KW"/>
</dbReference>
<evidence type="ECO:0000256" key="5">
    <source>
        <dbReference type="ARBA" id="ARBA00022989"/>
    </source>
</evidence>
<dbReference type="InterPro" id="IPR057097">
    <property type="entry name" value="LysM_RLK3/10"/>
</dbReference>
<evidence type="ECO:0000259" key="10">
    <source>
        <dbReference type="PROSITE" id="PS51471"/>
    </source>
</evidence>
<comment type="caution">
    <text evidence="12">The sequence shown here is derived from an EMBL/GenBank/DDBJ whole genome shotgun (WGS) entry which is preliminary data.</text>
</comment>
<proteinExistence type="inferred from homology"/>
<dbReference type="SMART" id="SM00257">
    <property type="entry name" value="LysM"/>
    <property type="match status" value="1"/>
</dbReference>
<dbReference type="InterPro" id="IPR044861">
    <property type="entry name" value="IPNS-like_FE2OG_OXY"/>
</dbReference>
<keyword evidence="8" id="KW-0479">Metal-binding</keyword>
<dbReference type="InterPro" id="IPR027443">
    <property type="entry name" value="IPNS-like_sf"/>
</dbReference>
<dbReference type="Pfam" id="PF01476">
    <property type="entry name" value="LysM"/>
    <property type="match status" value="1"/>
</dbReference>
<evidence type="ECO:0000256" key="2">
    <source>
        <dbReference type="ARBA" id="ARBA00022475"/>
    </source>
</evidence>
<dbReference type="InterPro" id="IPR044812">
    <property type="entry name" value="CERK1/LYK3-like"/>
</dbReference>
<evidence type="ECO:0000256" key="1">
    <source>
        <dbReference type="ARBA" id="ARBA00004162"/>
    </source>
</evidence>
<evidence type="ECO:0000256" key="3">
    <source>
        <dbReference type="ARBA" id="ARBA00022692"/>
    </source>
</evidence>
<keyword evidence="7" id="KW-1015">Disulfide bond</keyword>
<dbReference type="Gene3D" id="3.10.350.10">
    <property type="entry name" value="LysM domain"/>
    <property type="match status" value="1"/>
</dbReference>
<dbReference type="AlphaFoldDB" id="A0A2U1QFF9"/>
<reference evidence="12 13" key="1">
    <citation type="journal article" date="2018" name="Mol. Plant">
        <title>The genome of Artemisia annua provides insight into the evolution of Asteraceae family and artemisinin biosynthesis.</title>
        <authorList>
            <person name="Shen Q."/>
            <person name="Zhang L."/>
            <person name="Liao Z."/>
            <person name="Wang S."/>
            <person name="Yan T."/>
            <person name="Shi P."/>
            <person name="Liu M."/>
            <person name="Fu X."/>
            <person name="Pan Q."/>
            <person name="Wang Y."/>
            <person name="Lv Z."/>
            <person name="Lu X."/>
            <person name="Zhang F."/>
            <person name="Jiang W."/>
            <person name="Ma Y."/>
            <person name="Chen M."/>
            <person name="Hao X."/>
            <person name="Li L."/>
            <person name="Tang Y."/>
            <person name="Lv G."/>
            <person name="Zhou Y."/>
            <person name="Sun X."/>
            <person name="Brodelius P.E."/>
            <person name="Rose J.K.C."/>
            <person name="Tang K."/>
        </authorList>
    </citation>
    <scope>NUCLEOTIDE SEQUENCE [LARGE SCALE GENOMIC DNA]</scope>
    <source>
        <strain evidence="13">cv. Huhao1</strain>
        <tissue evidence="12">Leaf</tissue>
    </source>
</reference>
<name>A0A2U1QFF9_ARTAN</name>
<dbReference type="STRING" id="35608.A0A2U1QFF9"/>
<feature type="domain" description="LysM" evidence="11">
    <location>
        <begin position="252"/>
        <end position="297"/>
    </location>
</feature>
<dbReference type="InterPro" id="IPR005123">
    <property type="entry name" value="Oxoglu/Fe-dep_dioxygenase_dom"/>
</dbReference>
<keyword evidence="2" id="KW-1003">Cell membrane</keyword>
<dbReference type="PANTHER" id="PTHR46204">
    <property type="entry name" value="CHITIN ELICITOR RECEPTOR KINASE 1-RELATED"/>
    <property type="match status" value="1"/>
</dbReference>
<evidence type="ECO:0000256" key="9">
    <source>
        <dbReference type="SAM" id="SignalP"/>
    </source>
</evidence>
<dbReference type="InterPro" id="IPR036779">
    <property type="entry name" value="LysM_dom_sf"/>
</dbReference>
<keyword evidence="8" id="KW-0560">Oxidoreductase</keyword>
<keyword evidence="13" id="KW-1185">Reference proteome</keyword>
<dbReference type="InterPro" id="IPR018392">
    <property type="entry name" value="LysM"/>
</dbReference>
<feature type="chain" id="PRO_5015464219" evidence="9">
    <location>
        <begin position="25"/>
        <end position="438"/>
    </location>
</feature>
<evidence type="ECO:0000259" key="11">
    <source>
        <dbReference type="PROSITE" id="PS51782"/>
    </source>
</evidence>
<dbReference type="EMBL" id="PKPP01000163">
    <property type="protein sequence ID" value="PWA96718.1"/>
    <property type="molecule type" value="Genomic_DNA"/>
</dbReference>
<comment type="similarity">
    <text evidence="8">Belongs to the iron/ascorbate-dependent oxidoreductase family.</text>
</comment>
<evidence type="ECO:0000256" key="6">
    <source>
        <dbReference type="ARBA" id="ARBA00023136"/>
    </source>
</evidence>
<keyword evidence="6" id="KW-0472">Membrane</keyword>
<feature type="signal peptide" evidence="9">
    <location>
        <begin position="1"/>
        <end position="24"/>
    </location>
</feature>
<keyword evidence="8" id="KW-0408">Iron</keyword>
<keyword evidence="4 9" id="KW-0732">Signal</keyword>
<dbReference type="PRINTS" id="PR00682">
    <property type="entry name" value="IPNSYNTHASE"/>
</dbReference>
<dbReference type="GO" id="GO:0005886">
    <property type="term" value="C:plasma membrane"/>
    <property type="evidence" value="ECO:0007669"/>
    <property type="project" value="UniProtKB-SubCell"/>
</dbReference>
<gene>
    <name evidence="12" type="ORF">CTI12_AA036770</name>
</gene>
<comment type="subcellular location">
    <subcellularLocation>
        <location evidence="1">Cell membrane</location>
        <topology evidence="1">Single-pass membrane protein</topology>
    </subcellularLocation>
</comment>
<dbReference type="OrthoDB" id="1843677at2759"/>
<dbReference type="Pfam" id="PF23577">
    <property type="entry name" value="LysM_RLK"/>
    <property type="match status" value="1"/>
</dbReference>
<protein>
    <submittedName>
        <fullName evidence="12">2-oxoglutarate (2OG) and Fe(II)-dependent oxygenase superfamily protein</fullName>
    </submittedName>
</protein>
<evidence type="ECO:0000313" key="13">
    <source>
        <dbReference type="Proteomes" id="UP000245207"/>
    </source>
</evidence>
<dbReference type="GO" id="GO:0016491">
    <property type="term" value="F:oxidoreductase activity"/>
    <property type="evidence" value="ECO:0007669"/>
    <property type="project" value="UniProtKB-KW"/>
</dbReference>
<dbReference type="PROSITE" id="PS51782">
    <property type="entry name" value="LYSM"/>
    <property type="match status" value="1"/>
</dbReference>
<evidence type="ECO:0000256" key="7">
    <source>
        <dbReference type="ARBA" id="ARBA00023157"/>
    </source>
</evidence>
<evidence type="ECO:0000256" key="4">
    <source>
        <dbReference type="ARBA" id="ARBA00022729"/>
    </source>
</evidence>
<keyword evidence="5" id="KW-1133">Transmembrane helix</keyword>
<accession>A0A2U1QFF9</accession>
<dbReference type="SUPFAM" id="SSF51197">
    <property type="entry name" value="Clavaminate synthase-like"/>
    <property type="match status" value="1"/>
</dbReference>
<evidence type="ECO:0000256" key="8">
    <source>
        <dbReference type="RuleBase" id="RU003682"/>
    </source>
</evidence>
<dbReference type="Proteomes" id="UP000245207">
    <property type="component" value="Unassembled WGS sequence"/>
</dbReference>
<dbReference type="Gene3D" id="2.60.120.330">
    <property type="entry name" value="B-lactam Antibiotic, Isopenicillin N Synthase, Chain"/>
    <property type="match status" value="1"/>
</dbReference>
<dbReference type="PANTHER" id="PTHR46204:SF2">
    <property type="entry name" value="CHITIN ELICITOR RECEPTOR KINASE 1"/>
    <property type="match status" value="1"/>
</dbReference>
<evidence type="ECO:0000313" key="12">
    <source>
        <dbReference type="EMBL" id="PWA96718.1"/>
    </source>
</evidence>
<dbReference type="GO" id="GO:0045087">
    <property type="term" value="P:innate immune response"/>
    <property type="evidence" value="ECO:0007669"/>
    <property type="project" value="InterPro"/>
</dbReference>
<dbReference type="PROSITE" id="PS51471">
    <property type="entry name" value="FE2OG_OXY"/>
    <property type="match status" value="1"/>
</dbReference>
<sequence>MHHFILRTMITQLVLKFLSNSTTGDSKETFHIGPLDGEESLQNQWPSKELLPSWRFVMEKYYKMLLSTGKRLSSLIALALNLEEDFFEKIGAVDRPSAFLRLLHYPGDMGVSDEVVYGASAHSDYGMMTLLATDAVCREKNKHPRTWENVTHVKGAFIVNLGDMMERWTNCLFRSTLHRVMPTGKERYSVAFFMDPNPNCIVECLKSCCSESSPPRFPPILSGDYLRERIHDAYSNVKTQSKCTKGCNLALASYYVAQGSNLTYISRIFSLSITEILKYNSQIPRGDSIETGTRINVPFSCLCLNGDFLGHTFLYQTQVGDTYGKIARDVFANLTDEYWVQRVNSFAPAFIPDFAYINVTVNCTCGNKHVSKDYGLFVTYPLQPGEDLQSLTSESGVQTTLLEQFNPSSNFSGGSGLVFVPAKALCASVASTIDRHKM</sequence>